<dbReference type="EMBL" id="CP041690">
    <property type="protein sequence ID" value="QEE20466.1"/>
    <property type="molecule type" value="Genomic_DNA"/>
</dbReference>
<organism evidence="3 4">
    <name type="scientific">Paradevosia tibetensis</name>
    <dbReference type="NCBI Taxonomy" id="1447062"/>
    <lineage>
        <taxon>Bacteria</taxon>
        <taxon>Pseudomonadati</taxon>
        <taxon>Pseudomonadota</taxon>
        <taxon>Alphaproteobacteria</taxon>
        <taxon>Hyphomicrobiales</taxon>
        <taxon>Devosiaceae</taxon>
        <taxon>Paradevosia</taxon>
    </lineage>
</organism>
<keyword evidence="4" id="KW-1185">Reference proteome</keyword>
<dbReference type="PANTHER" id="PTHR45947:SF3">
    <property type="entry name" value="SULFOQUINOVOSYL TRANSFERASE SQD2"/>
    <property type="match status" value="1"/>
</dbReference>
<protein>
    <submittedName>
        <fullName evidence="3">Glycosyltransferase</fullName>
    </submittedName>
</protein>
<evidence type="ECO:0000259" key="2">
    <source>
        <dbReference type="Pfam" id="PF13579"/>
    </source>
</evidence>
<dbReference type="InterPro" id="IPR050194">
    <property type="entry name" value="Glycosyltransferase_grp1"/>
</dbReference>
<name>A0A5B9DN79_9HYPH</name>
<dbReference type="AlphaFoldDB" id="A0A5B9DN79"/>
<dbReference type="PANTHER" id="PTHR45947">
    <property type="entry name" value="SULFOQUINOVOSYL TRANSFERASE SQD2"/>
    <property type="match status" value="1"/>
</dbReference>
<evidence type="ECO:0000259" key="1">
    <source>
        <dbReference type="Pfam" id="PF00534"/>
    </source>
</evidence>
<dbReference type="GO" id="GO:0016757">
    <property type="term" value="F:glycosyltransferase activity"/>
    <property type="evidence" value="ECO:0007669"/>
    <property type="project" value="InterPro"/>
</dbReference>
<evidence type="ECO:0000313" key="4">
    <source>
        <dbReference type="Proteomes" id="UP000321062"/>
    </source>
</evidence>
<dbReference type="Pfam" id="PF13579">
    <property type="entry name" value="Glyco_trans_4_4"/>
    <property type="match status" value="1"/>
</dbReference>
<dbReference type="SUPFAM" id="SSF53756">
    <property type="entry name" value="UDP-Glycosyltransferase/glycogen phosphorylase"/>
    <property type="match status" value="1"/>
</dbReference>
<reference evidence="3 4" key="1">
    <citation type="journal article" date="2015" name="Int. J. Syst. Evol. Microbiol.">
        <title>Youhaiella tibetensis gen. nov., sp. nov., isolated from subsurface sediment.</title>
        <authorList>
            <person name="Wang Y.X."/>
            <person name="Huang F.Q."/>
            <person name="Nogi Y."/>
            <person name="Pang S.J."/>
            <person name="Wang P.K."/>
            <person name="Lv J."/>
        </authorList>
    </citation>
    <scope>NUCLEOTIDE SEQUENCE [LARGE SCALE GENOMIC DNA]</scope>
    <source>
        <strain evidence="4">fig4</strain>
    </source>
</reference>
<keyword evidence="3" id="KW-0808">Transferase</keyword>
<proteinExistence type="predicted"/>
<dbReference type="Gene3D" id="3.40.50.2000">
    <property type="entry name" value="Glycogen Phosphorylase B"/>
    <property type="match status" value="2"/>
</dbReference>
<dbReference type="InterPro" id="IPR028098">
    <property type="entry name" value="Glyco_trans_4-like_N"/>
</dbReference>
<gene>
    <name evidence="3" type="ORF">FNA67_09915</name>
</gene>
<accession>A0A5B9DN79</accession>
<dbReference type="OrthoDB" id="9790710at2"/>
<sequence length="389" mass="42429">MRAARPLRVGMLVGSTIQSHGVIEVVRSLAVALSKRGNVSAEIFSLEHEADRSLDLGPIPVHVAPTLGPRSFRFAPDMVSMMLERRLDCVHVHGMWNYLSVAAQRWHQTTERPYIVSPHGMLNGWALADAPLRKRVARMLFEDAHIRNAAAVHAESRTERVALREAGYDTQTDVIPNGVEPAQMAGPAAPWLDGLGPDARVLLFLGRITPSKGLLNLLRAWNVAIRGESGKDWHLLVAGPGDGNHLAELQTMVEDYGLADSVHFVGPAFGPERAAAYRSADAFILPSVAETLPMTALEAFAFQLPCLLTPQCNIPEAYACSAAIRVDPTEESLTAGLTRLFTMSPFERARMGKAAYDLADSRYDWDLAAARFETLYSTVLAQSRASQAA</sequence>
<feature type="domain" description="Glycosyl transferase family 1" evidence="1">
    <location>
        <begin position="198"/>
        <end position="356"/>
    </location>
</feature>
<dbReference type="InterPro" id="IPR001296">
    <property type="entry name" value="Glyco_trans_1"/>
</dbReference>
<dbReference type="RefSeq" id="WP_147655930.1">
    <property type="nucleotide sequence ID" value="NZ_CP041690.1"/>
</dbReference>
<feature type="domain" description="Glycosyltransferase subfamily 4-like N-terminal" evidence="2">
    <location>
        <begin position="21"/>
        <end position="178"/>
    </location>
</feature>
<dbReference type="Pfam" id="PF00534">
    <property type="entry name" value="Glycos_transf_1"/>
    <property type="match status" value="1"/>
</dbReference>
<evidence type="ECO:0000313" key="3">
    <source>
        <dbReference type="EMBL" id="QEE20466.1"/>
    </source>
</evidence>
<dbReference type="Proteomes" id="UP000321062">
    <property type="component" value="Chromosome"/>
</dbReference>
<dbReference type="KEGG" id="yti:FNA67_09915"/>